<keyword evidence="4" id="KW-1185">Reference proteome</keyword>
<dbReference type="EMBL" id="JPKY01000051">
    <property type="protein sequence ID" value="KFH44310.1"/>
    <property type="molecule type" value="Genomic_DNA"/>
</dbReference>
<feature type="compositionally biased region" description="Acidic residues" evidence="1">
    <location>
        <begin position="129"/>
        <end position="147"/>
    </location>
</feature>
<dbReference type="HOGENOM" id="CLU_1128784_0_0_1"/>
<dbReference type="PANTHER" id="PTHR37019:SF1">
    <property type="entry name" value="EXPERA DOMAIN-CONTAINING PROTEIN"/>
    <property type="match status" value="1"/>
</dbReference>
<sequence>MAQQQKHPVPFLYRLVLLYIEPLCALNGAYLLLRSPSHFLNAVSPNHPLTSNTTTSATTISHESRTLLPQLGGPSSADADAGLASVRILTDMLGIMQLVMAFNLAVVLRVASSSGRRLRRNRRRQREDGDGEGEEEEEEEEEDDDDDTPRRLWRYMCAGMLLSDALHILVSVREHGGWEQSFAGHRVAQWRVHDWLNFGIMWGMAAVRVCVVLGVGMGGWKGKAPAAAKGISRSRAGPGKKGRKWS</sequence>
<keyword evidence="2" id="KW-0812">Transmembrane</keyword>
<feature type="transmembrane region" description="Helical" evidence="2">
    <location>
        <begin position="12"/>
        <end position="33"/>
    </location>
</feature>
<proteinExistence type="predicted"/>
<feature type="region of interest" description="Disordered" evidence="1">
    <location>
        <begin position="118"/>
        <end position="148"/>
    </location>
</feature>
<dbReference type="Proteomes" id="UP000029964">
    <property type="component" value="Unassembled WGS sequence"/>
</dbReference>
<keyword evidence="2" id="KW-0472">Membrane</keyword>
<dbReference type="AlphaFoldDB" id="A0A086T4M8"/>
<dbReference type="OrthoDB" id="3587182at2759"/>
<comment type="caution">
    <text evidence="3">The sequence shown here is derived from an EMBL/GenBank/DDBJ whole genome shotgun (WGS) entry which is preliminary data.</text>
</comment>
<protein>
    <submittedName>
        <fullName evidence="3">Uncharacterized protein</fullName>
    </submittedName>
</protein>
<evidence type="ECO:0000256" key="2">
    <source>
        <dbReference type="SAM" id="Phobius"/>
    </source>
</evidence>
<reference evidence="4" key="1">
    <citation type="journal article" date="2014" name="Genome Announc.">
        <title>Genome sequence and annotation of Acremonium chrysogenum, producer of the beta-lactam antibiotic cephalosporin C.</title>
        <authorList>
            <person name="Terfehr D."/>
            <person name="Dahlmann T.A."/>
            <person name="Specht T."/>
            <person name="Zadra I."/>
            <person name="Kuernsteiner H."/>
            <person name="Kueck U."/>
        </authorList>
    </citation>
    <scope>NUCLEOTIDE SEQUENCE [LARGE SCALE GENOMIC DNA]</scope>
    <source>
        <strain evidence="4">ATCC 11550 / CBS 779.69 / DSM 880 / IAM 14645 / JCM 23072 / IMI 49137</strain>
    </source>
</reference>
<gene>
    <name evidence="3" type="ORF">ACRE_049600</name>
</gene>
<keyword evidence="2" id="KW-1133">Transmembrane helix</keyword>
<evidence type="ECO:0000256" key="1">
    <source>
        <dbReference type="SAM" id="MobiDB-lite"/>
    </source>
</evidence>
<feature type="region of interest" description="Disordered" evidence="1">
    <location>
        <begin position="223"/>
        <end position="246"/>
    </location>
</feature>
<evidence type="ECO:0000313" key="3">
    <source>
        <dbReference type="EMBL" id="KFH44310.1"/>
    </source>
</evidence>
<feature type="transmembrane region" description="Helical" evidence="2">
    <location>
        <begin position="200"/>
        <end position="220"/>
    </location>
</feature>
<feature type="transmembrane region" description="Helical" evidence="2">
    <location>
        <begin position="92"/>
        <end position="112"/>
    </location>
</feature>
<organism evidence="3 4">
    <name type="scientific">Hapsidospora chrysogenum (strain ATCC 11550 / CBS 779.69 / DSM 880 / IAM 14645 / JCM 23072 / IMI 49137)</name>
    <name type="common">Acremonium chrysogenum</name>
    <dbReference type="NCBI Taxonomy" id="857340"/>
    <lineage>
        <taxon>Eukaryota</taxon>
        <taxon>Fungi</taxon>
        <taxon>Dikarya</taxon>
        <taxon>Ascomycota</taxon>
        <taxon>Pezizomycotina</taxon>
        <taxon>Sordariomycetes</taxon>
        <taxon>Hypocreomycetidae</taxon>
        <taxon>Hypocreales</taxon>
        <taxon>Bionectriaceae</taxon>
        <taxon>Hapsidospora</taxon>
    </lineage>
</organism>
<name>A0A086T4M8_HAPC1</name>
<accession>A0A086T4M8</accession>
<evidence type="ECO:0000313" key="4">
    <source>
        <dbReference type="Proteomes" id="UP000029964"/>
    </source>
</evidence>
<dbReference type="PANTHER" id="PTHR37019">
    <property type="entry name" value="CHROMOSOME 1, WHOLE GENOME SHOTGUN SEQUENCE"/>
    <property type="match status" value="1"/>
</dbReference>